<dbReference type="PANTHER" id="PTHR33375">
    <property type="entry name" value="CHROMOSOME-PARTITIONING PROTEIN PARB-RELATED"/>
    <property type="match status" value="1"/>
</dbReference>
<evidence type="ECO:0000313" key="4">
    <source>
        <dbReference type="Proteomes" id="UP001176471"/>
    </source>
</evidence>
<evidence type="ECO:0000256" key="1">
    <source>
        <dbReference type="ARBA" id="ARBA00006295"/>
    </source>
</evidence>
<feature type="domain" description="ParB-like N-terminal" evidence="2">
    <location>
        <begin position="4"/>
        <end position="103"/>
    </location>
</feature>
<gene>
    <name evidence="3" type="ORF">Q4610_21665</name>
</gene>
<comment type="similarity">
    <text evidence="1">Belongs to the ParB family.</text>
</comment>
<evidence type="ECO:0000259" key="2">
    <source>
        <dbReference type="SMART" id="SM00470"/>
    </source>
</evidence>
<dbReference type="InterPro" id="IPR036086">
    <property type="entry name" value="ParB/Sulfiredoxin_sf"/>
</dbReference>
<dbReference type="EMBL" id="JAUQOM010000064">
    <property type="protein sequence ID" value="MDO7837641.1"/>
    <property type="molecule type" value="Genomic_DNA"/>
</dbReference>
<keyword evidence="4" id="KW-1185">Reference proteome</keyword>
<organism evidence="3 4">
    <name type="scientific">Sphingobium cyanobacteriorum</name>
    <dbReference type="NCBI Taxonomy" id="3063954"/>
    <lineage>
        <taxon>Bacteria</taxon>
        <taxon>Pseudomonadati</taxon>
        <taxon>Pseudomonadota</taxon>
        <taxon>Alphaproteobacteria</taxon>
        <taxon>Sphingomonadales</taxon>
        <taxon>Sphingomonadaceae</taxon>
        <taxon>Sphingobium</taxon>
    </lineage>
</organism>
<dbReference type="Gene3D" id="3.90.1530.30">
    <property type="match status" value="1"/>
</dbReference>
<accession>A0ABT8ZW36</accession>
<dbReference type="Gene3D" id="1.10.10.2830">
    <property type="match status" value="1"/>
</dbReference>
<dbReference type="CDD" id="cd16406">
    <property type="entry name" value="ParB_N_like"/>
    <property type="match status" value="1"/>
</dbReference>
<dbReference type="InterPro" id="IPR041468">
    <property type="entry name" value="HTH_ParB/Spo0J"/>
</dbReference>
<dbReference type="InterPro" id="IPR003115">
    <property type="entry name" value="ParB_N"/>
</dbReference>
<dbReference type="SUPFAM" id="SSF110849">
    <property type="entry name" value="ParB/Sulfiredoxin"/>
    <property type="match status" value="1"/>
</dbReference>
<evidence type="ECO:0000313" key="3">
    <source>
        <dbReference type="EMBL" id="MDO7837641.1"/>
    </source>
</evidence>
<name>A0ABT8ZW36_9SPHN</name>
<dbReference type="PANTHER" id="PTHR33375:SF7">
    <property type="entry name" value="CHROMOSOME 2-PARTITIONING PROTEIN PARB-RELATED"/>
    <property type="match status" value="1"/>
</dbReference>
<dbReference type="InterPro" id="IPR004437">
    <property type="entry name" value="ParB/RepB/Spo0J"/>
</dbReference>
<dbReference type="Pfam" id="PF02195">
    <property type="entry name" value="ParB_N"/>
    <property type="match status" value="1"/>
</dbReference>
<dbReference type="NCBIfam" id="TIGR00180">
    <property type="entry name" value="parB_part"/>
    <property type="match status" value="1"/>
</dbReference>
<dbReference type="SUPFAM" id="SSF109709">
    <property type="entry name" value="KorB DNA-binding domain-like"/>
    <property type="match status" value="1"/>
</dbReference>
<dbReference type="Proteomes" id="UP001176471">
    <property type="component" value="Unassembled WGS sequence"/>
</dbReference>
<dbReference type="SMART" id="SM00470">
    <property type="entry name" value="ParB"/>
    <property type="match status" value="1"/>
</dbReference>
<proteinExistence type="inferred from homology"/>
<dbReference type="InterPro" id="IPR050336">
    <property type="entry name" value="Chromosome_partition/occlusion"/>
</dbReference>
<dbReference type="RefSeq" id="WP_304537840.1">
    <property type="nucleotide sequence ID" value="NZ_JAUQOM010000064.1"/>
</dbReference>
<sequence length="335" mass="36573">MQTTTIPHAKLRLSESNVRKANGDSALEALAASIAEHGLLQPLIVSPSAGRKTLYDVHAGGRRWRAIGLLIERGVLPKDYAIDVRLCENEDAAAREISLAENLIREAMTPADEARAYRDIVAEGADAEAVARRFGVTVRHVQGRLRLADLAEPIFAALADGAITLDVAMAYGSTGDRDRQAAAWERLSTSWQGDNPQAIRRAIAEESLSADHPIARFLGEAEYAGCGGRIERDLFASEGEGQWLDGDLAMDLATKKLSHEADIAALGSRLAWVTPRLATHVTYDDTKDLHPYWPRRAEPSADALARMDEISDRMTELAELLDAADEPDVEIFTEK</sequence>
<reference evidence="3" key="1">
    <citation type="submission" date="2023-07" db="EMBL/GenBank/DDBJ databases">
        <title>Bacterial whole genome sequence for Sphingobium sp. HBC34.</title>
        <authorList>
            <person name="Le V."/>
            <person name="Ko S.-R."/>
            <person name="Ahn C.-Y."/>
            <person name="Oh H.-M."/>
        </authorList>
    </citation>
    <scope>NUCLEOTIDE SEQUENCE</scope>
    <source>
        <strain evidence="3">HBC34</strain>
    </source>
</reference>
<comment type="caution">
    <text evidence="3">The sequence shown here is derived from an EMBL/GenBank/DDBJ whole genome shotgun (WGS) entry which is preliminary data.</text>
</comment>
<dbReference type="Pfam" id="PF17762">
    <property type="entry name" value="HTH_ParB"/>
    <property type="match status" value="1"/>
</dbReference>
<protein>
    <submittedName>
        <fullName evidence="3">ParB/RepB/Spo0J family partition protein</fullName>
    </submittedName>
</protein>